<comment type="caution">
    <text evidence="2">The sequence shown here is derived from an EMBL/GenBank/DDBJ whole genome shotgun (WGS) entry which is preliminary data.</text>
</comment>
<evidence type="ECO:0000256" key="1">
    <source>
        <dbReference type="SAM" id="Phobius"/>
    </source>
</evidence>
<accession>A0A366DRE0</accession>
<gene>
    <name evidence="2" type="ORF">DES48_11713</name>
</gene>
<keyword evidence="1" id="KW-0812">Transmembrane</keyword>
<sequence>MTVAFQIILLIFIVISFLGTFAERNKELSNKMLAMFLASLAGFIVTLFYF</sequence>
<keyword evidence="3" id="KW-1185">Reference proteome</keyword>
<name>A0A366DRE0_9BACI</name>
<keyword evidence="1" id="KW-1133">Transmembrane helix</keyword>
<dbReference type="AlphaFoldDB" id="A0A366DRE0"/>
<reference evidence="2 3" key="1">
    <citation type="submission" date="2018-06" db="EMBL/GenBank/DDBJ databases">
        <title>Genomic Encyclopedia of Type Strains, Phase IV (KMG-IV): sequencing the most valuable type-strain genomes for metagenomic binning, comparative biology and taxonomic classification.</title>
        <authorList>
            <person name="Goeker M."/>
        </authorList>
    </citation>
    <scope>NUCLEOTIDE SEQUENCE [LARGE SCALE GENOMIC DNA]</scope>
    <source>
        <strain evidence="2 3">DSM 15140</strain>
    </source>
</reference>
<keyword evidence="1" id="KW-0472">Membrane</keyword>
<evidence type="ECO:0000313" key="3">
    <source>
        <dbReference type="Proteomes" id="UP000252254"/>
    </source>
</evidence>
<dbReference type="Proteomes" id="UP000252254">
    <property type="component" value="Unassembled WGS sequence"/>
</dbReference>
<evidence type="ECO:0000313" key="2">
    <source>
        <dbReference type="EMBL" id="RBO92049.1"/>
    </source>
</evidence>
<feature type="transmembrane region" description="Helical" evidence="1">
    <location>
        <begin position="32"/>
        <end position="49"/>
    </location>
</feature>
<dbReference type="RefSeq" id="WP_170126245.1">
    <property type="nucleotide sequence ID" value="NZ_BAABQN010000017.1"/>
</dbReference>
<dbReference type="EMBL" id="QNRI01000017">
    <property type="protein sequence ID" value="RBO92049.1"/>
    <property type="molecule type" value="Genomic_DNA"/>
</dbReference>
<organism evidence="2 3">
    <name type="scientific">Paraliobacillus ryukyuensis</name>
    <dbReference type="NCBI Taxonomy" id="200904"/>
    <lineage>
        <taxon>Bacteria</taxon>
        <taxon>Bacillati</taxon>
        <taxon>Bacillota</taxon>
        <taxon>Bacilli</taxon>
        <taxon>Bacillales</taxon>
        <taxon>Bacillaceae</taxon>
        <taxon>Paraliobacillus</taxon>
    </lineage>
</organism>
<proteinExistence type="predicted"/>
<protein>
    <submittedName>
        <fullName evidence="2">Uncharacterized protein</fullName>
    </submittedName>
</protein>